<dbReference type="InterPro" id="IPR029058">
    <property type="entry name" value="AB_hydrolase_fold"/>
</dbReference>
<feature type="compositionally biased region" description="Basic and acidic residues" evidence="1">
    <location>
        <begin position="1"/>
        <end position="17"/>
    </location>
</feature>
<evidence type="ECO:0000256" key="1">
    <source>
        <dbReference type="SAM" id="MobiDB-lite"/>
    </source>
</evidence>
<protein>
    <recommendedName>
        <fullName evidence="4">Fungal lipase-like domain-containing protein</fullName>
    </recommendedName>
</protein>
<dbReference type="Proteomes" id="UP000295096">
    <property type="component" value="Unassembled WGS sequence"/>
</dbReference>
<feature type="region of interest" description="Disordered" evidence="1">
    <location>
        <begin position="1"/>
        <end position="57"/>
    </location>
</feature>
<organism evidence="2 3">
    <name type="scientific">Dankookia rubra</name>
    <dbReference type="NCBI Taxonomy" id="1442381"/>
    <lineage>
        <taxon>Bacteria</taxon>
        <taxon>Pseudomonadati</taxon>
        <taxon>Pseudomonadota</taxon>
        <taxon>Alphaproteobacteria</taxon>
        <taxon>Acetobacterales</taxon>
        <taxon>Roseomonadaceae</taxon>
        <taxon>Dankookia</taxon>
    </lineage>
</organism>
<dbReference type="OrthoDB" id="7854479at2"/>
<accession>A0A4R5QGN0</accession>
<dbReference type="RefSeq" id="WP_133288727.1">
    <property type="nucleotide sequence ID" value="NZ_SMSJ01000011.1"/>
</dbReference>
<sequence>MRHDQVAEWSGMREGHGPHHARHPGCDRGHHGPHGPGAGEDTPGPGLPEASPPPDTATLLNAANWTYDRDLANLPAGLRFLEAGGQPLALEVTADGFYGAAFLTAANQLVLAFEGTHISALSSDPEFVAAQVLADGLIFAGIVPPAFGDAVRFAEAALAAAAALGIPDTAVYLTGHSLGGGEAAFVAAQLDLPGETYGAPGLPPGSIPAGASSLLTNYVEYGDPVGNYSAEPDVLNGFVQSPGILRFGPPSYLGNPLEGLALQAAGALFGPDSTAEENAAGLAALGALARQYHVLTTYAADLGVKLQAPGEPLSDFPFA</sequence>
<proteinExistence type="predicted"/>
<evidence type="ECO:0008006" key="4">
    <source>
        <dbReference type="Google" id="ProtNLM"/>
    </source>
</evidence>
<keyword evidence="3" id="KW-1185">Reference proteome</keyword>
<dbReference type="SUPFAM" id="SSF53474">
    <property type="entry name" value="alpha/beta-Hydrolases"/>
    <property type="match status" value="1"/>
</dbReference>
<reference evidence="2 3" key="1">
    <citation type="journal article" date="2016" name="J. Microbiol.">
        <title>Dankookia rubra gen. nov., sp. nov., an alphaproteobacterium isolated from sediment of a shallow stream.</title>
        <authorList>
            <person name="Kim W.H."/>
            <person name="Kim D.H."/>
            <person name="Kang K."/>
            <person name="Ahn T.Y."/>
        </authorList>
    </citation>
    <scope>NUCLEOTIDE SEQUENCE [LARGE SCALE GENOMIC DNA]</scope>
    <source>
        <strain evidence="2 3">JCM30602</strain>
    </source>
</reference>
<name>A0A4R5QGN0_9PROT</name>
<gene>
    <name evidence="2" type="ORF">E2C06_11375</name>
</gene>
<dbReference type="Gene3D" id="3.40.50.1820">
    <property type="entry name" value="alpha/beta hydrolase"/>
    <property type="match status" value="1"/>
</dbReference>
<dbReference type="AlphaFoldDB" id="A0A4R5QGN0"/>
<dbReference type="EMBL" id="SMSJ01000011">
    <property type="protein sequence ID" value="TDH62464.1"/>
    <property type="molecule type" value="Genomic_DNA"/>
</dbReference>
<evidence type="ECO:0000313" key="3">
    <source>
        <dbReference type="Proteomes" id="UP000295096"/>
    </source>
</evidence>
<evidence type="ECO:0000313" key="2">
    <source>
        <dbReference type="EMBL" id="TDH62464.1"/>
    </source>
</evidence>
<dbReference type="Pfam" id="PF26363">
    <property type="entry name" value="Phospholipase-like"/>
    <property type="match status" value="1"/>
</dbReference>
<comment type="caution">
    <text evidence="2">The sequence shown here is derived from an EMBL/GenBank/DDBJ whole genome shotgun (WGS) entry which is preliminary data.</text>
</comment>